<comment type="caution">
    <text evidence="1">The sequence shown here is derived from an EMBL/GenBank/DDBJ whole genome shotgun (WGS) entry which is preliminary data.</text>
</comment>
<dbReference type="AlphaFoldDB" id="A0AAD5IC48"/>
<evidence type="ECO:0000313" key="1">
    <source>
        <dbReference type="EMBL" id="KAI9160058.1"/>
    </source>
</evidence>
<reference evidence="1" key="1">
    <citation type="journal article" date="2022" name="Plant J.">
        <title>Strategies of tolerance reflected in two North American maple genomes.</title>
        <authorList>
            <person name="McEvoy S.L."/>
            <person name="Sezen U.U."/>
            <person name="Trouern-Trend A."/>
            <person name="McMahon S.M."/>
            <person name="Schaberg P.G."/>
            <person name="Yang J."/>
            <person name="Wegrzyn J.L."/>
            <person name="Swenson N.G."/>
        </authorList>
    </citation>
    <scope>NUCLEOTIDE SEQUENCE</scope>
    <source>
        <strain evidence="1">91603</strain>
    </source>
</reference>
<evidence type="ECO:0000313" key="2">
    <source>
        <dbReference type="Proteomes" id="UP001064489"/>
    </source>
</evidence>
<protein>
    <submittedName>
        <fullName evidence="1">Uncharacterized protein</fullName>
    </submittedName>
</protein>
<keyword evidence="2" id="KW-1185">Reference proteome</keyword>
<organism evidence="1 2">
    <name type="scientific">Acer negundo</name>
    <name type="common">Box elder</name>
    <dbReference type="NCBI Taxonomy" id="4023"/>
    <lineage>
        <taxon>Eukaryota</taxon>
        <taxon>Viridiplantae</taxon>
        <taxon>Streptophyta</taxon>
        <taxon>Embryophyta</taxon>
        <taxon>Tracheophyta</taxon>
        <taxon>Spermatophyta</taxon>
        <taxon>Magnoliopsida</taxon>
        <taxon>eudicotyledons</taxon>
        <taxon>Gunneridae</taxon>
        <taxon>Pentapetalae</taxon>
        <taxon>rosids</taxon>
        <taxon>malvids</taxon>
        <taxon>Sapindales</taxon>
        <taxon>Sapindaceae</taxon>
        <taxon>Hippocastanoideae</taxon>
        <taxon>Acereae</taxon>
        <taxon>Acer</taxon>
    </lineage>
</organism>
<dbReference type="EMBL" id="JAJSOW010000106">
    <property type="protein sequence ID" value="KAI9160058.1"/>
    <property type="molecule type" value="Genomic_DNA"/>
</dbReference>
<dbReference type="Proteomes" id="UP001064489">
    <property type="component" value="Chromosome 2"/>
</dbReference>
<sequence>MLKSHLKCHIFHVDVKKPNCHKSQSLLPPHPIISLSPSRLPSPTSSLSCHPVSLRLCRTSRPLRHNFFAGFVDELQRQHLTVFVFVFVATSTARRRRLWPSFHSDANLASISAGFSEAWTQELPHKIIADY</sequence>
<gene>
    <name evidence="1" type="ORF">LWI28_004692</name>
</gene>
<reference evidence="1" key="2">
    <citation type="submission" date="2023-02" db="EMBL/GenBank/DDBJ databases">
        <authorList>
            <person name="Swenson N.G."/>
            <person name="Wegrzyn J.L."/>
            <person name="Mcevoy S.L."/>
        </authorList>
    </citation>
    <scope>NUCLEOTIDE SEQUENCE</scope>
    <source>
        <strain evidence="1">91603</strain>
        <tissue evidence="1">Leaf</tissue>
    </source>
</reference>
<accession>A0AAD5IC48</accession>
<proteinExistence type="predicted"/>
<name>A0AAD5IC48_ACENE</name>